<dbReference type="eggNOG" id="COG2957">
    <property type="taxonomic scope" value="Bacteria"/>
</dbReference>
<dbReference type="InterPro" id="IPR017754">
    <property type="entry name" value="Agmatine_deiminase"/>
</dbReference>
<reference evidence="3 4" key="1">
    <citation type="submission" date="2008-11" db="EMBL/GenBank/DDBJ databases">
        <title>Draft genome sequence of Bacteroides pectinophilus (ATCC 43243).</title>
        <authorList>
            <person name="Sudarsanam P."/>
            <person name="Ley R."/>
            <person name="Guruge J."/>
            <person name="Turnbaugh P.J."/>
            <person name="Mahowald M."/>
            <person name="Liep D."/>
            <person name="Gordon J."/>
        </authorList>
    </citation>
    <scope>NUCLEOTIDE SEQUENCE [LARGE SCALE GENOMIC DNA]</scope>
    <source>
        <strain evidence="3 4">ATCC 43243</strain>
    </source>
</reference>
<dbReference type="SUPFAM" id="SSF55909">
    <property type="entry name" value="Pentein"/>
    <property type="match status" value="1"/>
</dbReference>
<evidence type="ECO:0000313" key="4">
    <source>
        <dbReference type="Proteomes" id="UP000003136"/>
    </source>
</evidence>
<dbReference type="NCBIfam" id="TIGR03380">
    <property type="entry name" value="agmatine_aguA"/>
    <property type="match status" value="1"/>
</dbReference>
<sequence length="380" mass="42497">MKILESRPVNDGFYMPAEYDRHYGCIMIWPERTDSWSFGGYEARKVFVKIASAIAESEKVIVCAGYSQYENARLALPDNIRVIEMSNNDAWARDCAPTFVVDDARTLRGISWCFNAWGGLVDGLYFPWDKDNAMAYKLCDMLDADAYNAGDFVLEGGSIHVDGEGTAMVTASCLLSKGRNPSLTRSEIEQRLKDYLNVSKVLWLPCGVFNDETNEHVDNICAFTQPGHVVLGMTSDRDDVQYDMSMQCLDYLENETDAKGRAITVHKLPMPSPVYITPEECEGLDSCGFEPVRTAGERLAASYVNFYISNNAIIMPGFGKPDNPDDVNHIYDAKAKEILESLFPSRRVIQIYTREILTGGGNIHCLTQQIPFFCHTGGTQ</sequence>
<dbReference type="InterPro" id="IPR007466">
    <property type="entry name" value="Peptidyl-Arg-deiminase_porph"/>
</dbReference>
<proteinExistence type="inferred from homology"/>
<dbReference type="GO" id="GO:0004668">
    <property type="term" value="F:protein-arginine deiminase activity"/>
    <property type="evidence" value="ECO:0007669"/>
    <property type="project" value="InterPro"/>
</dbReference>
<evidence type="ECO:0000256" key="2">
    <source>
        <dbReference type="HAMAP-Rule" id="MF_01841"/>
    </source>
</evidence>
<dbReference type="EMBL" id="ABVQ01000034">
    <property type="protein sequence ID" value="EEC58350.1"/>
    <property type="molecule type" value="Genomic_DNA"/>
</dbReference>
<reference evidence="3 4" key="2">
    <citation type="submission" date="2008-11" db="EMBL/GenBank/DDBJ databases">
        <authorList>
            <person name="Fulton L."/>
            <person name="Clifton S."/>
            <person name="Fulton B."/>
            <person name="Xu J."/>
            <person name="Minx P."/>
            <person name="Pepin K.H."/>
            <person name="Johnson M."/>
            <person name="Bhonagiri V."/>
            <person name="Nash W.E."/>
            <person name="Mardis E.R."/>
            <person name="Wilson R.K."/>
        </authorList>
    </citation>
    <scope>NUCLEOTIDE SEQUENCE [LARGE SCALE GENOMIC DNA]</scope>
    <source>
        <strain evidence="3 4">ATCC 43243</strain>
    </source>
</reference>
<dbReference type="GO" id="GO:0009446">
    <property type="term" value="P:putrescine biosynthetic process"/>
    <property type="evidence" value="ECO:0007669"/>
    <property type="project" value="InterPro"/>
</dbReference>
<name>B7AP76_9FIRM</name>
<keyword evidence="1 2" id="KW-0378">Hydrolase</keyword>
<accession>B7AP76</accession>
<dbReference type="Pfam" id="PF04371">
    <property type="entry name" value="PAD_porph"/>
    <property type="match status" value="1"/>
</dbReference>
<comment type="similarity">
    <text evidence="2">Belongs to the agmatine deiminase family.</text>
</comment>
<dbReference type="GO" id="GO:0047632">
    <property type="term" value="F:agmatine deiminase activity"/>
    <property type="evidence" value="ECO:0007669"/>
    <property type="project" value="UniProtKB-UniRule"/>
</dbReference>
<dbReference type="HOGENOM" id="CLU_037682_1_0_9"/>
<organism evidence="3 4">
    <name type="scientific">[Bacteroides] pectinophilus ATCC 43243</name>
    <dbReference type="NCBI Taxonomy" id="483218"/>
    <lineage>
        <taxon>Bacteria</taxon>
        <taxon>Bacillati</taxon>
        <taxon>Bacillota</taxon>
        <taxon>Clostridia</taxon>
        <taxon>Eubacteriales</taxon>
    </lineage>
</organism>
<protein>
    <recommendedName>
        <fullName evidence="2">Putative agmatine deiminase</fullName>
        <ecNumber evidence="2">3.5.3.12</ecNumber>
    </recommendedName>
    <alternativeName>
        <fullName evidence="2">Agmatine iminohydrolase</fullName>
    </alternativeName>
</protein>
<dbReference type="EC" id="3.5.3.12" evidence="2"/>
<dbReference type="Proteomes" id="UP000003136">
    <property type="component" value="Unassembled WGS sequence"/>
</dbReference>
<evidence type="ECO:0000313" key="3">
    <source>
        <dbReference type="EMBL" id="EEC58350.1"/>
    </source>
</evidence>
<gene>
    <name evidence="2" type="primary">aguA</name>
    <name evidence="3" type="ORF">BACPEC_00480</name>
</gene>
<dbReference type="HAMAP" id="MF_01841">
    <property type="entry name" value="Agmatine_deimin"/>
    <property type="match status" value="1"/>
</dbReference>
<feature type="active site" description="Amidino-cysteine intermediate" evidence="2">
    <location>
        <position position="365"/>
    </location>
</feature>
<dbReference type="PANTHER" id="PTHR31377">
    <property type="entry name" value="AGMATINE DEIMINASE-RELATED"/>
    <property type="match status" value="1"/>
</dbReference>
<dbReference type="PANTHER" id="PTHR31377:SF0">
    <property type="entry name" value="AGMATINE DEIMINASE-RELATED"/>
    <property type="match status" value="1"/>
</dbReference>
<dbReference type="AlphaFoldDB" id="B7AP76"/>
<dbReference type="Gene3D" id="3.75.10.10">
    <property type="entry name" value="L-arginine/glycine Amidinotransferase, Chain A"/>
    <property type="match status" value="1"/>
</dbReference>
<dbReference type="STRING" id="483218.BACPEC_00480"/>
<comment type="catalytic activity">
    <reaction evidence="2">
        <text>agmatine + H2O = N-carbamoylputrescine + NH4(+)</text>
        <dbReference type="Rhea" id="RHEA:18037"/>
        <dbReference type="ChEBI" id="CHEBI:15377"/>
        <dbReference type="ChEBI" id="CHEBI:28938"/>
        <dbReference type="ChEBI" id="CHEBI:58145"/>
        <dbReference type="ChEBI" id="CHEBI:58318"/>
        <dbReference type="EC" id="3.5.3.12"/>
    </reaction>
</comment>
<keyword evidence="4" id="KW-1185">Reference proteome</keyword>
<dbReference type="NCBIfam" id="NF010070">
    <property type="entry name" value="PRK13551.1"/>
    <property type="match status" value="1"/>
</dbReference>
<evidence type="ECO:0000256" key="1">
    <source>
        <dbReference type="ARBA" id="ARBA00022801"/>
    </source>
</evidence>